<dbReference type="InterPro" id="IPR036673">
    <property type="entry name" value="Cyanovirin-N_sf"/>
</dbReference>
<organism evidence="3 4">
    <name type="scientific">Echria macrotheca</name>
    <dbReference type="NCBI Taxonomy" id="438768"/>
    <lineage>
        <taxon>Eukaryota</taxon>
        <taxon>Fungi</taxon>
        <taxon>Dikarya</taxon>
        <taxon>Ascomycota</taxon>
        <taxon>Pezizomycotina</taxon>
        <taxon>Sordariomycetes</taxon>
        <taxon>Sordariomycetidae</taxon>
        <taxon>Sordariales</taxon>
        <taxon>Schizotheciaceae</taxon>
        <taxon>Echria</taxon>
    </lineage>
</organism>
<evidence type="ECO:0000313" key="4">
    <source>
        <dbReference type="Proteomes" id="UP001239445"/>
    </source>
</evidence>
<evidence type="ECO:0000313" key="3">
    <source>
        <dbReference type="EMBL" id="KAK1751038.1"/>
    </source>
</evidence>
<evidence type="ECO:0000259" key="2">
    <source>
        <dbReference type="PROSITE" id="PS51782"/>
    </source>
</evidence>
<dbReference type="SMART" id="SM01111">
    <property type="entry name" value="CVNH"/>
    <property type="match status" value="1"/>
</dbReference>
<gene>
    <name evidence="3" type="ORF">QBC47DRAFT_83455</name>
</gene>
<comment type="caution">
    <text evidence="3">The sequence shown here is derived from an EMBL/GenBank/DDBJ whole genome shotgun (WGS) entry which is preliminary data.</text>
</comment>
<accession>A0AAJ0B5Z9</accession>
<dbReference type="SUPFAM" id="SSF54106">
    <property type="entry name" value="LysM domain"/>
    <property type="match status" value="1"/>
</dbReference>
<feature type="region of interest" description="Disordered" evidence="1">
    <location>
        <begin position="115"/>
        <end position="139"/>
    </location>
</feature>
<sequence>MFPGNNTPYGQGRGEAASYYNDDRWQQQEYAAQTTGSPGYGRGQPPFSQQNQQFGYQPGLEQEGERGVLGAVGGGLAGGVGGHALGGKTGHSKLGTVLGVVGGALAGHKLQDGISDWKDKRDENRPQSSDDKHKPLGLGAHGVSYAGNFSGSSRDIRLDCSGSAYTLHASCKRMDKSYQASSIDLNRVLENDRGSFRWVDNTVRKNEGHDRPRQVTVQQGDTLRAIASRVGSSWEEMARFNGIANPDLIYPGQQLAVPGDAGHGHGHEGPKMGNFGMSARNVRLVDGGRRLEAELLSTDGQWRGSSIVLDERIGNENGTLTYVC</sequence>
<dbReference type="Gene3D" id="3.10.350.10">
    <property type="entry name" value="LysM domain"/>
    <property type="match status" value="1"/>
</dbReference>
<proteinExistence type="predicted"/>
<dbReference type="Pfam" id="PF08881">
    <property type="entry name" value="CVNH"/>
    <property type="match status" value="1"/>
</dbReference>
<name>A0AAJ0B5Z9_9PEZI</name>
<dbReference type="Proteomes" id="UP001239445">
    <property type="component" value="Unassembled WGS sequence"/>
</dbReference>
<dbReference type="CDD" id="cd00118">
    <property type="entry name" value="LysM"/>
    <property type="match status" value="1"/>
</dbReference>
<dbReference type="Gene3D" id="2.30.60.10">
    <property type="entry name" value="Cyanovirin-N"/>
    <property type="match status" value="1"/>
</dbReference>
<feature type="region of interest" description="Disordered" evidence="1">
    <location>
        <begin position="22"/>
        <end position="54"/>
    </location>
</feature>
<keyword evidence="4" id="KW-1185">Reference proteome</keyword>
<feature type="compositionally biased region" description="Polar residues" evidence="1">
    <location>
        <begin position="27"/>
        <end position="37"/>
    </location>
</feature>
<feature type="compositionally biased region" description="Basic and acidic residues" evidence="1">
    <location>
        <begin position="115"/>
        <end position="134"/>
    </location>
</feature>
<dbReference type="PANTHER" id="PTHR37014">
    <property type="entry name" value="EXPRESSION LETHALITY PROTEIN HEL10, PUTATIVE (AFU_ORTHOLOGUE AFUA_1G06580)-RELATED"/>
    <property type="match status" value="1"/>
</dbReference>
<feature type="domain" description="LysM" evidence="2">
    <location>
        <begin position="213"/>
        <end position="257"/>
    </location>
</feature>
<dbReference type="InterPro" id="IPR008816">
    <property type="entry name" value="Gly_zipper_2TM_dom"/>
</dbReference>
<dbReference type="AlphaFoldDB" id="A0AAJ0B5Z9"/>
<dbReference type="Pfam" id="PF05433">
    <property type="entry name" value="Rick_17kDa_Anti"/>
    <property type="match status" value="1"/>
</dbReference>
<evidence type="ECO:0000256" key="1">
    <source>
        <dbReference type="SAM" id="MobiDB-lite"/>
    </source>
</evidence>
<dbReference type="PANTHER" id="PTHR37014:SF1">
    <property type="entry name" value="EXPRESSION LETHALITY PROTEIN HEL10, PUTATIVE (AFU_ORTHOLOGUE AFUA_1G06580)-RELATED"/>
    <property type="match status" value="1"/>
</dbReference>
<dbReference type="SMART" id="SM00257">
    <property type="entry name" value="LysM"/>
    <property type="match status" value="1"/>
</dbReference>
<dbReference type="GO" id="GO:0019867">
    <property type="term" value="C:outer membrane"/>
    <property type="evidence" value="ECO:0007669"/>
    <property type="project" value="InterPro"/>
</dbReference>
<dbReference type="PROSITE" id="PS51782">
    <property type="entry name" value="LYSM"/>
    <property type="match status" value="1"/>
</dbReference>
<dbReference type="InterPro" id="IPR011058">
    <property type="entry name" value="Cyanovirin-N"/>
</dbReference>
<dbReference type="InterPro" id="IPR018392">
    <property type="entry name" value="LysM"/>
</dbReference>
<dbReference type="SUPFAM" id="SSF51322">
    <property type="entry name" value="Cyanovirin-N"/>
    <property type="match status" value="1"/>
</dbReference>
<reference evidence="3" key="1">
    <citation type="submission" date="2023-06" db="EMBL/GenBank/DDBJ databases">
        <title>Genome-scale phylogeny and comparative genomics of the fungal order Sordariales.</title>
        <authorList>
            <consortium name="Lawrence Berkeley National Laboratory"/>
            <person name="Hensen N."/>
            <person name="Bonometti L."/>
            <person name="Westerberg I."/>
            <person name="Brannstrom I.O."/>
            <person name="Guillou S."/>
            <person name="Cros-Aarteil S."/>
            <person name="Calhoun S."/>
            <person name="Haridas S."/>
            <person name="Kuo A."/>
            <person name="Mondo S."/>
            <person name="Pangilinan J."/>
            <person name="Riley R."/>
            <person name="Labutti K."/>
            <person name="Andreopoulos B."/>
            <person name="Lipzen A."/>
            <person name="Chen C."/>
            <person name="Yanf M."/>
            <person name="Daum C."/>
            <person name="Ng V."/>
            <person name="Clum A."/>
            <person name="Steindorff A."/>
            <person name="Ohm R."/>
            <person name="Martin F."/>
            <person name="Silar P."/>
            <person name="Natvig D."/>
            <person name="Lalanne C."/>
            <person name="Gautier V."/>
            <person name="Ament-Velasquez S.L."/>
            <person name="Kruys A."/>
            <person name="Hutchinson M.I."/>
            <person name="Powell A.J."/>
            <person name="Barry K."/>
            <person name="Miller A.N."/>
            <person name="Grigoriev I.V."/>
            <person name="Debuchy R."/>
            <person name="Gladieux P."/>
            <person name="Thoren M.H."/>
            <person name="Johannesson H."/>
        </authorList>
    </citation>
    <scope>NUCLEOTIDE SEQUENCE</scope>
    <source>
        <strain evidence="3">PSN4</strain>
    </source>
</reference>
<protein>
    <submittedName>
        <fullName evidence="3">CVNH domain-containing protein</fullName>
    </submittedName>
</protein>
<dbReference type="InterPro" id="IPR036779">
    <property type="entry name" value="LysM_dom_sf"/>
</dbReference>
<dbReference type="Pfam" id="PF01476">
    <property type="entry name" value="LysM"/>
    <property type="match status" value="1"/>
</dbReference>
<dbReference type="EMBL" id="MU839843">
    <property type="protein sequence ID" value="KAK1751038.1"/>
    <property type="molecule type" value="Genomic_DNA"/>
</dbReference>